<dbReference type="Gene3D" id="3.20.20.140">
    <property type="entry name" value="Metal-dependent hydrolases"/>
    <property type="match status" value="1"/>
</dbReference>
<dbReference type="Proteomes" id="UP000095247">
    <property type="component" value="Unassembled WGS sequence"/>
</dbReference>
<dbReference type="Pfam" id="PF07969">
    <property type="entry name" value="Amidohydro_3"/>
    <property type="match status" value="1"/>
</dbReference>
<evidence type="ECO:0000313" key="2">
    <source>
        <dbReference type="EMBL" id="OEJ13815.1"/>
    </source>
</evidence>
<sequence>MNKKTLLPIILLILSFIVIGCNGGSKYADTVITGTIYTSETNQKIVNAIAIKDGVYQYVGDEEGVKEFIGDNTEVINLESGMAMPSFFEAHAHAELGGIGKLYQVELYDGKSMQDYERIVSNFLAEHEGLKILRGSGWGNGYTPKNGPTKDVLDRISTEIPIVLTSQDYHSIWVNSKAMEIAGVDADTPDVEGGVIERDPVTKEPTGTFREKAQDLILAKLPDYSIEEYKNGILSYQDEALSYGVTSIFNPLLNMNSDGKNLFSALNELDKSGDLKLTYFSGYQVLADNDPISNLNVIADLKKQANGNKFKLTTVKLFADGVVEGKTAYLLEDYASDPGFRSVGLWEQDFMNEVCLKAEELGLQIHIHSIGDAAARLSINALDYVQKQTGAANKRHAITHLQVVNKDDIKRMGELNIVAVTNPYWFFKEDGYYYELELPYLGEERASKEYPMKDLFDAGCVVSLASDYPVTVPPRPLDGIQIGATRMNLEGEAESLLGEDQIVSVEQMMDSATINGAYQNFAEDTLGSIKVGKKADFIILDQNILEIVPTDITKTKVLKTYIDGKLVYQAE</sequence>
<dbReference type="EMBL" id="MDCO01000012">
    <property type="protein sequence ID" value="OEJ13815.1"/>
    <property type="molecule type" value="Genomic_DNA"/>
</dbReference>
<organism evidence="2 3">
    <name type="scientific">Brachyspira hampsonii</name>
    <dbReference type="NCBI Taxonomy" id="1287055"/>
    <lineage>
        <taxon>Bacteria</taxon>
        <taxon>Pseudomonadati</taxon>
        <taxon>Spirochaetota</taxon>
        <taxon>Spirochaetia</taxon>
        <taxon>Brachyspirales</taxon>
        <taxon>Brachyspiraceae</taxon>
        <taxon>Brachyspira</taxon>
    </lineage>
</organism>
<evidence type="ECO:0000313" key="3">
    <source>
        <dbReference type="Proteomes" id="UP000095247"/>
    </source>
</evidence>
<name>A0A1E5NCE5_9SPIR</name>
<dbReference type="InterPro" id="IPR011059">
    <property type="entry name" value="Metal-dep_hydrolase_composite"/>
</dbReference>
<dbReference type="Gene3D" id="2.30.40.10">
    <property type="entry name" value="Urease, subunit C, domain 1"/>
    <property type="match status" value="1"/>
</dbReference>
<dbReference type="SUPFAM" id="SSF51338">
    <property type="entry name" value="Composite domain of metallo-dependent hydrolases"/>
    <property type="match status" value="1"/>
</dbReference>
<proteinExistence type="predicted"/>
<protein>
    <submittedName>
        <fullName evidence="2">Peptidase</fullName>
    </submittedName>
</protein>
<dbReference type="InterPro" id="IPR032466">
    <property type="entry name" value="Metal_Hydrolase"/>
</dbReference>
<gene>
    <name evidence="2" type="ORF">BFL38_03445</name>
</gene>
<comment type="caution">
    <text evidence="2">The sequence shown here is derived from an EMBL/GenBank/DDBJ whole genome shotgun (WGS) entry which is preliminary data.</text>
</comment>
<dbReference type="SUPFAM" id="SSF51556">
    <property type="entry name" value="Metallo-dependent hydrolases"/>
    <property type="match status" value="1"/>
</dbReference>
<dbReference type="PANTHER" id="PTHR22642">
    <property type="entry name" value="IMIDAZOLONEPROPIONASE"/>
    <property type="match status" value="1"/>
</dbReference>
<dbReference type="Gene3D" id="3.10.310.70">
    <property type="match status" value="1"/>
</dbReference>
<dbReference type="PANTHER" id="PTHR22642:SF2">
    <property type="entry name" value="PROTEIN LONG AFTER FAR-RED 3"/>
    <property type="match status" value="1"/>
</dbReference>
<dbReference type="GO" id="GO:0016810">
    <property type="term" value="F:hydrolase activity, acting on carbon-nitrogen (but not peptide) bonds"/>
    <property type="evidence" value="ECO:0007669"/>
    <property type="project" value="InterPro"/>
</dbReference>
<evidence type="ECO:0000259" key="1">
    <source>
        <dbReference type="Pfam" id="PF07969"/>
    </source>
</evidence>
<accession>A0A1E5NCE5</accession>
<dbReference type="AlphaFoldDB" id="A0A1E5NCE5"/>
<dbReference type="InterPro" id="IPR033932">
    <property type="entry name" value="YtcJ-like"/>
</dbReference>
<dbReference type="PROSITE" id="PS51257">
    <property type="entry name" value="PROKAR_LIPOPROTEIN"/>
    <property type="match status" value="1"/>
</dbReference>
<feature type="domain" description="Amidohydrolase 3" evidence="1">
    <location>
        <begin position="74"/>
        <end position="568"/>
    </location>
</feature>
<dbReference type="CDD" id="cd01300">
    <property type="entry name" value="YtcJ_like"/>
    <property type="match status" value="1"/>
</dbReference>
<reference evidence="2 3" key="1">
    <citation type="submission" date="2016-08" db="EMBL/GenBank/DDBJ databases">
        <title>Characterization and recognition of Brachyspira hampsonii sp. nov., a novel intestinal spirochete that is pathogenic to pigs.</title>
        <authorList>
            <person name="Mirajkar N."/>
            <person name="La T."/>
            <person name="Phillips N."/>
            <person name="Hampson D."/>
            <person name="Gebhart C."/>
        </authorList>
    </citation>
    <scope>NUCLEOTIDE SEQUENCE [LARGE SCALE GENOMIC DNA]</scope>
    <source>
        <strain evidence="2 3">P280/1</strain>
    </source>
</reference>
<dbReference type="InterPro" id="IPR013108">
    <property type="entry name" value="Amidohydro_3"/>
</dbReference>
<dbReference type="RefSeq" id="WP_069727118.1">
    <property type="nucleotide sequence ID" value="NZ_MDCO01000012.1"/>
</dbReference>